<comment type="subcellular location">
    <subcellularLocation>
        <location evidence="1">Cell membrane</location>
        <topology evidence="1">Multi-pass membrane protein</topology>
    </subcellularLocation>
</comment>
<evidence type="ECO:0000256" key="1">
    <source>
        <dbReference type="ARBA" id="ARBA00004651"/>
    </source>
</evidence>
<evidence type="ECO:0000256" key="11">
    <source>
        <dbReference type="SAM" id="Phobius"/>
    </source>
</evidence>
<feature type="transmembrane region" description="Helical" evidence="11">
    <location>
        <begin position="234"/>
        <end position="259"/>
    </location>
</feature>
<sequence length="475" mass="53873">MLGKQQSIHGDADAYTVPEQHRWFTPVVPELARSPKNRLRAIEFASPPDYNERNRRYYSIKKPSRSGRGRMESLDQSFDTFGTAGIMDGTDMWLPLIMDNATHSTIVDAELSRFPKPLRIFAAVVAIIIMIIGLAGNLLTIVALCKYPKVRNVAAAFIISLCIADFVFCLLVLPFDSIRFVNASWADIRFFCIFVPFLRYGNVGVSLLSVAAITINRYIMIAHHDIYNKVYTKYWIAIMIIFCWIFSYGMQIPTLAGVWGKFDYDPNLETCSIVKDRRGYTSKTFLFVMGFLIPCLVIVGCYAKIFWVVHKSESRLRKHAGSTIKSPHTPGRDIRELKQKRSEWRLTKMVLVIFLSFLACYLPITIVKVADAEVRCPECHILGYLLLYFASCVNPIIYVIMNKQYRQAYAGVIGCKWIRATLTPYGSSVPGGAGGLQAHQHDYAQDYSKDFSKTMVSTVSIAMNPVRSSQFQEEL</sequence>
<keyword evidence="3" id="KW-1003">Cell membrane</keyword>
<keyword evidence="8 10" id="KW-0675">Receptor</keyword>
<dbReference type="STRING" id="520822.A0A195BYC4"/>
<evidence type="ECO:0000256" key="2">
    <source>
        <dbReference type="ARBA" id="ARBA00010663"/>
    </source>
</evidence>
<evidence type="ECO:0000256" key="6">
    <source>
        <dbReference type="ARBA" id="ARBA00023040"/>
    </source>
</evidence>
<organism evidence="13 14">
    <name type="scientific">Atta colombica</name>
    <dbReference type="NCBI Taxonomy" id="520822"/>
    <lineage>
        <taxon>Eukaryota</taxon>
        <taxon>Metazoa</taxon>
        <taxon>Ecdysozoa</taxon>
        <taxon>Arthropoda</taxon>
        <taxon>Hexapoda</taxon>
        <taxon>Insecta</taxon>
        <taxon>Pterygota</taxon>
        <taxon>Neoptera</taxon>
        <taxon>Endopterygota</taxon>
        <taxon>Hymenoptera</taxon>
        <taxon>Apocrita</taxon>
        <taxon>Aculeata</taxon>
        <taxon>Formicoidea</taxon>
        <taxon>Formicidae</taxon>
        <taxon>Myrmicinae</taxon>
        <taxon>Atta</taxon>
    </lineage>
</organism>
<evidence type="ECO:0000313" key="13">
    <source>
        <dbReference type="EMBL" id="KYM92938.1"/>
    </source>
</evidence>
<accession>A0A195BYC4</accession>
<dbReference type="PANTHER" id="PTHR24228:SF63">
    <property type="entry name" value="G-PROTEIN COUPLED RECEPTOR MOODY"/>
    <property type="match status" value="1"/>
</dbReference>
<evidence type="ECO:0000256" key="9">
    <source>
        <dbReference type="ARBA" id="ARBA00023224"/>
    </source>
</evidence>
<evidence type="ECO:0000256" key="7">
    <source>
        <dbReference type="ARBA" id="ARBA00023136"/>
    </source>
</evidence>
<gene>
    <name evidence="13" type="ORF">ALC53_00477</name>
</gene>
<dbReference type="GO" id="GO:0005886">
    <property type="term" value="C:plasma membrane"/>
    <property type="evidence" value="ECO:0007669"/>
    <property type="project" value="UniProtKB-SubCell"/>
</dbReference>
<dbReference type="Proteomes" id="UP000078540">
    <property type="component" value="Unassembled WGS sequence"/>
</dbReference>
<feature type="transmembrane region" description="Helical" evidence="11">
    <location>
        <begin position="381"/>
        <end position="401"/>
    </location>
</feature>
<dbReference type="GO" id="GO:0004930">
    <property type="term" value="F:G protein-coupled receptor activity"/>
    <property type="evidence" value="ECO:0007669"/>
    <property type="project" value="UniProtKB-KW"/>
</dbReference>
<evidence type="ECO:0000313" key="14">
    <source>
        <dbReference type="Proteomes" id="UP000078540"/>
    </source>
</evidence>
<dbReference type="PROSITE" id="PS50262">
    <property type="entry name" value="G_PROTEIN_RECEP_F1_2"/>
    <property type="match status" value="1"/>
</dbReference>
<evidence type="ECO:0000256" key="8">
    <source>
        <dbReference type="ARBA" id="ARBA00023170"/>
    </source>
</evidence>
<dbReference type="PRINTS" id="PR00237">
    <property type="entry name" value="GPCRRHODOPSN"/>
</dbReference>
<evidence type="ECO:0000259" key="12">
    <source>
        <dbReference type="PROSITE" id="PS50262"/>
    </source>
</evidence>
<feature type="transmembrane region" description="Helical" evidence="11">
    <location>
        <begin position="285"/>
        <end position="309"/>
    </location>
</feature>
<keyword evidence="4 10" id="KW-0812">Transmembrane</keyword>
<comment type="similarity">
    <text evidence="2 10">Belongs to the G-protein coupled receptor 1 family.</text>
</comment>
<evidence type="ECO:0000256" key="5">
    <source>
        <dbReference type="ARBA" id="ARBA00022989"/>
    </source>
</evidence>
<keyword evidence="6 10" id="KW-0297">G-protein coupled receptor</keyword>
<reference evidence="13 14" key="1">
    <citation type="submission" date="2015-09" db="EMBL/GenBank/DDBJ databases">
        <title>Atta colombica WGS genome.</title>
        <authorList>
            <person name="Nygaard S."/>
            <person name="Hu H."/>
            <person name="Boomsma J."/>
            <person name="Zhang G."/>
        </authorList>
    </citation>
    <scope>NUCLEOTIDE SEQUENCE [LARGE SCALE GENOMIC DNA]</scope>
    <source>
        <strain evidence="13">Treedump-2</strain>
        <tissue evidence="13">Whole body</tissue>
    </source>
</reference>
<feature type="transmembrane region" description="Helical" evidence="11">
    <location>
        <begin position="120"/>
        <end position="141"/>
    </location>
</feature>
<evidence type="ECO:0000256" key="3">
    <source>
        <dbReference type="ARBA" id="ARBA00022475"/>
    </source>
</evidence>
<dbReference type="EMBL" id="KQ976396">
    <property type="protein sequence ID" value="KYM92938.1"/>
    <property type="molecule type" value="Genomic_DNA"/>
</dbReference>
<evidence type="ECO:0000256" key="4">
    <source>
        <dbReference type="ARBA" id="ARBA00022692"/>
    </source>
</evidence>
<feature type="domain" description="G-protein coupled receptors family 1 profile" evidence="12">
    <location>
        <begin position="136"/>
        <end position="398"/>
    </location>
</feature>
<keyword evidence="5 11" id="KW-1133">Transmembrane helix</keyword>
<dbReference type="CDD" id="cd15210">
    <property type="entry name" value="7tmA_GPR84-like"/>
    <property type="match status" value="1"/>
</dbReference>
<proteinExistence type="inferred from homology"/>
<feature type="transmembrane region" description="Helical" evidence="11">
    <location>
        <begin position="153"/>
        <end position="173"/>
    </location>
</feature>
<feature type="transmembrane region" description="Helical" evidence="11">
    <location>
        <begin position="349"/>
        <end position="369"/>
    </location>
</feature>
<keyword evidence="7 11" id="KW-0472">Membrane</keyword>
<dbReference type="PANTHER" id="PTHR24228">
    <property type="entry name" value="B2 BRADYKININ RECEPTOR/ANGIOTENSIN II RECEPTOR"/>
    <property type="match status" value="1"/>
</dbReference>
<evidence type="ECO:0000256" key="10">
    <source>
        <dbReference type="RuleBase" id="RU000688"/>
    </source>
</evidence>
<dbReference type="SUPFAM" id="SSF81321">
    <property type="entry name" value="Family A G protein-coupled receptor-like"/>
    <property type="match status" value="1"/>
</dbReference>
<keyword evidence="14" id="KW-1185">Reference proteome</keyword>
<name>A0A195BYC4_9HYME</name>
<dbReference type="InterPro" id="IPR017452">
    <property type="entry name" value="GPCR_Rhodpsn_7TM"/>
</dbReference>
<dbReference type="InterPro" id="IPR000276">
    <property type="entry name" value="GPCR_Rhodpsn"/>
</dbReference>
<dbReference type="Gene3D" id="1.20.1070.10">
    <property type="entry name" value="Rhodopsin 7-helix transmembrane proteins"/>
    <property type="match status" value="1"/>
</dbReference>
<keyword evidence="9 10" id="KW-0807">Transducer</keyword>
<protein>
    <submittedName>
        <fullName evidence="13">G-protein coupled receptor moody</fullName>
    </submittedName>
</protein>
<dbReference type="PROSITE" id="PS00237">
    <property type="entry name" value="G_PROTEIN_RECEP_F1_1"/>
    <property type="match status" value="1"/>
</dbReference>
<dbReference type="Pfam" id="PF00001">
    <property type="entry name" value="7tm_1"/>
    <property type="match status" value="1"/>
</dbReference>
<dbReference type="AlphaFoldDB" id="A0A195BYC4"/>